<sequence length="425" mass="47144">MKDIITPLDRISQKKKKVLVLSNGHGEDLIALRVIEALHHLNHELKLEVLPLVGEGKTFSKAIANQWLVKKGISKRLPSGGFSNQSLRGFLADITAGLICVTWKNWLVVRNAAKNGSFILAIGDLLPLFFAWSSGGLYAFLGTPKSDYTWVSAQRQSFSDYYHRFKGTEWDPWECYLMQDVRCKVVAVRDQLTARSLRMKRIRAMACGNPMMDGLGHMQCPLSLKSFRRLILLCGSRMPEAMRNFKRLLLAIEQIERNTPFLILVAIGAEPSLIELCDYLSRVGYRKEPSFEQGLSSDACFEKKGLKIVIGVGKFVEWSRFAEVGIANAGTATEQLVGLGVPCVSLPGDGPQFKYAFATRQSRLLGGAVIPCKSPKQMAQIIPVLLRQSKFRDSLSLVGKKRMGPAGGSKALAKLILNSFVVNIQ</sequence>
<dbReference type="EMBL" id="AE017126">
    <property type="protein sequence ID" value="AAQ00786.1"/>
    <property type="molecule type" value="Genomic_DNA"/>
</dbReference>
<evidence type="ECO:0000313" key="2">
    <source>
        <dbReference type="Proteomes" id="UP000001420"/>
    </source>
</evidence>
<dbReference type="PANTHER" id="PTHR39517:SF1">
    <property type="entry name" value="LIPID-A-DISACCHARIDE SYNTHASE"/>
    <property type="match status" value="1"/>
</dbReference>
<dbReference type="eggNOG" id="COG4370">
    <property type="taxonomic scope" value="Bacteria"/>
</dbReference>
<evidence type="ECO:0000313" key="1">
    <source>
        <dbReference type="EMBL" id="AAQ00786.1"/>
    </source>
</evidence>
<dbReference type="EnsemblBacteria" id="AAQ00786">
    <property type="protein sequence ID" value="AAQ00786"/>
    <property type="gene ID" value="Pro_1742"/>
</dbReference>
<protein>
    <submittedName>
        <fullName evidence="1">Lipid A disaccharide synthetase related enzyme</fullName>
    </submittedName>
</protein>
<dbReference type="PATRIC" id="fig|167539.5.peg.1839"/>
<keyword evidence="2" id="KW-1185">Reference proteome</keyword>
<dbReference type="OrthoDB" id="29253at2"/>
<dbReference type="PANTHER" id="PTHR39517">
    <property type="entry name" value="SLL0192 PROTEIN"/>
    <property type="match status" value="1"/>
</dbReference>
<dbReference type="STRING" id="167539.Pro_1742"/>
<dbReference type="Proteomes" id="UP000001420">
    <property type="component" value="Chromosome"/>
</dbReference>
<dbReference type="InterPro" id="IPR019994">
    <property type="entry name" value="Lipid-A-disac_synthase-rel_put"/>
</dbReference>
<accession>Q7V9T2</accession>
<dbReference type="AlphaFoldDB" id="Q7V9T2"/>
<name>Q7V9T2_PROMA</name>
<dbReference type="HOGENOM" id="CLU_035659_0_0_3"/>
<organism evidence="1 2">
    <name type="scientific">Prochlorococcus marinus (strain SARG / CCMP1375 / SS120)</name>
    <dbReference type="NCBI Taxonomy" id="167539"/>
    <lineage>
        <taxon>Bacteria</taxon>
        <taxon>Bacillati</taxon>
        <taxon>Cyanobacteriota</taxon>
        <taxon>Cyanophyceae</taxon>
        <taxon>Synechococcales</taxon>
        <taxon>Prochlorococcaceae</taxon>
        <taxon>Prochlorococcus</taxon>
    </lineage>
</organism>
<proteinExistence type="predicted"/>
<reference evidence="1 2" key="1">
    <citation type="journal article" date="2003" name="Proc. Natl. Acad. Sci. U.S.A.">
        <title>Genome sequence of the cyanobacterium Prochlorococcus marinus SS120, a nearly minimal oxyphototrophic genome.</title>
        <authorList>
            <person name="Dufresne A."/>
            <person name="Salanoubat M."/>
            <person name="Partensky F."/>
            <person name="Artiguenave F."/>
            <person name="Axmann I.M."/>
            <person name="Barbe V."/>
            <person name="Duprat S."/>
            <person name="Galperin M.Y."/>
            <person name="Koonin E.V."/>
            <person name="Le Gall F."/>
            <person name="Makarova K.S."/>
            <person name="Ostrowski M."/>
            <person name="Oztas S."/>
            <person name="Robert C."/>
            <person name="Rogozin I.B."/>
            <person name="Scanlan D.J."/>
            <person name="Tandeau de Marsac N."/>
            <person name="Weissenbach J."/>
            <person name="Wincker P."/>
            <person name="Wolf Y.I."/>
            <person name="Hess W.R."/>
        </authorList>
    </citation>
    <scope>NUCLEOTIDE SEQUENCE [LARGE SCALE GENOMIC DNA]</scope>
    <source>
        <strain evidence="2">SARG / CCMP1375 / SS120</strain>
    </source>
</reference>
<dbReference type="SUPFAM" id="SSF53756">
    <property type="entry name" value="UDP-Glycosyltransferase/glycogen phosphorylase"/>
    <property type="match status" value="1"/>
</dbReference>
<dbReference type="KEGG" id="pma:Pro_1742"/>
<gene>
    <name evidence="1" type="ordered locus">Pro_1742</name>
</gene>
<dbReference type="NCBIfam" id="TIGR03492">
    <property type="entry name" value="lipid-A-disaccharide synthase-related protein"/>
    <property type="match status" value="1"/>
</dbReference>